<dbReference type="InterPro" id="IPR029071">
    <property type="entry name" value="Ubiquitin-like_domsf"/>
</dbReference>
<evidence type="ECO:0000313" key="1">
    <source>
        <dbReference type="EMBL" id="OAP62203.1"/>
    </source>
</evidence>
<organism evidence="1 2">
    <name type="scientific">Fonsecaea erecta</name>
    <dbReference type="NCBI Taxonomy" id="1367422"/>
    <lineage>
        <taxon>Eukaryota</taxon>
        <taxon>Fungi</taxon>
        <taxon>Dikarya</taxon>
        <taxon>Ascomycota</taxon>
        <taxon>Pezizomycotina</taxon>
        <taxon>Eurotiomycetes</taxon>
        <taxon>Chaetothyriomycetidae</taxon>
        <taxon>Chaetothyriales</taxon>
        <taxon>Herpotrichiellaceae</taxon>
        <taxon>Fonsecaea</taxon>
    </lineage>
</organism>
<evidence type="ECO:0000313" key="2">
    <source>
        <dbReference type="Proteomes" id="UP000078343"/>
    </source>
</evidence>
<proteinExistence type="predicted"/>
<evidence type="ECO:0008006" key="3">
    <source>
        <dbReference type="Google" id="ProtNLM"/>
    </source>
</evidence>
<dbReference type="EMBL" id="LVYI01000003">
    <property type="protein sequence ID" value="OAP62203.1"/>
    <property type="molecule type" value="Genomic_DNA"/>
</dbReference>
<reference evidence="1 2" key="1">
    <citation type="submission" date="2016-04" db="EMBL/GenBank/DDBJ databases">
        <title>Draft genome of Fonsecaea erecta CBS 125763.</title>
        <authorList>
            <person name="Weiss V.A."/>
            <person name="Vicente V.A."/>
            <person name="Raittz R.T."/>
            <person name="Moreno L.F."/>
            <person name="De Souza E.M."/>
            <person name="Pedrosa F.O."/>
            <person name="Steffens M.B."/>
            <person name="Faoro H."/>
            <person name="Tadra-Sfeir M.Z."/>
            <person name="Najafzadeh M.J."/>
            <person name="Felipe M.S."/>
            <person name="Teixeira M."/>
            <person name="Sun J."/>
            <person name="Xi L."/>
            <person name="Gomes R."/>
            <person name="De Azevedo C.M."/>
            <person name="Salgado C.G."/>
            <person name="Da Silva M.B."/>
            <person name="Nascimento M.F."/>
            <person name="Queiroz-Telles F."/>
            <person name="Attili D.S."/>
            <person name="Gorbushina A."/>
        </authorList>
    </citation>
    <scope>NUCLEOTIDE SEQUENCE [LARGE SCALE GENOMIC DNA]</scope>
    <source>
        <strain evidence="1 2">CBS 125763</strain>
    </source>
</reference>
<name>A0A178ZSM3_9EURO</name>
<dbReference type="RefSeq" id="XP_018695570.1">
    <property type="nucleotide sequence ID" value="XM_018835920.1"/>
</dbReference>
<dbReference type="SUPFAM" id="SSF54236">
    <property type="entry name" value="Ubiquitin-like"/>
    <property type="match status" value="1"/>
</dbReference>
<dbReference type="AlphaFoldDB" id="A0A178ZSM3"/>
<dbReference type="Proteomes" id="UP000078343">
    <property type="component" value="Unassembled WGS sequence"/>
</dbReference>
<gene>
    <name evidence="1" type="ORF">AYL99_04406</name>
</gene>
<comment type="caution">
    <text evidence="1">The sequence shown here is derived from an EMBL/GenBank/DDBJ whole genome shotgun (WGS) entry which is preliminary data.</text>
</comment>
<dbReference type="Gene3D" id="3.10.20.90">
    <property type="entry name" value="Phosphatidylinositol 3-kinase Catalytic Subunit, Chain A, domain 1"/>
    <property type="match status" value="1"/>
</dbReference>
<sequence length="279" mass="31684">MATTRADTETIVALTKPLILAPDLRDCKKVGDLVSALKTYKWGSFNDMESFLYILHCSGGVEIPLNGPLYDPERPLLPTTSPILHLSARPIHLKYDVHIRLPLQRFMLPWPKYGSIRVQWTDTGRRLQERIHAQYGVPMNSFMLSFGGTSVSETANLIEQKILSDCIVSVRLSISITYRFRQDVLTSWVWSDDKLTVSLEDVAKQICTRLEDLRFAIVRCSGTVTGKAENWLPDRSIIFSADRVTGTVEENGFQTGDSIEVYRMPQSLTKRKEESMQNK</sequence>
<dbReference type="CDD" id="cd17039">
    <property type="entry name" value="Ubl_ubiquitin_like"/>
    <property type="match status" value="1"/>
</dbReference>
<dbReference type="OrthoDB" id="4134668at2759"/>
<dbReference type="GeneID" id="30008575"/>
<keyword evidence="2" id="KW-1185">Reference proteome</keyword>
<accession>A0A178ZSM3</accession>
<protein>
    <recommendedName>
        <fullName evidence="3">Ubiquitin-like domain-containing protein</fullName>
    </recommendedName>
</protein>